<protein>
    <submittedName>
        <fullName evidence="3">Uncharacterized protein</fullName>
    </submittedName>
</protein>
<sequence>MQRLIAGVLVVLGLELSSAAAVQAQAAIDRLGTFNFPNTRDSQPNYPNSARVYSNGAIRSPRGQVASPAATIRHSDGSTSFYYRDGTQIRVDKKAISPVGTPLRSSVINEGMRR</sequence>
<comment type="caution">
    <text evidence="3">The sequence shown here is derived from an EMBL/GenBank/DDBJ whole genome shotgun (WGS) entry which is preliminary data.</text>
</comment>
<name>A0ABV0JCB0_9CYAN</name>
<feature type="signal peptide" evidence="2">
    <location>
        <begin position="1"/>
        <end position="26"/>
    </location>
</feature>
<feature type="region of interest" description="Disordered" evidence="1">
    <location>
        <begin position="38"/>
        <end position="71"/>
    </location>
</feature>
<dbReference type="RefSeq" id="WP_190440127.1">
    <property type="nucleotide sequence ID" value="NZ_JAMPKM010000014.1"/>
</dbReference>
<evidence type="ECO:0000256" key="1">
    <source>
        <dbReference type="SAM" id="MobiDB-lite"/>
    </source>
</evidence>
<keyword evidence="2" id="KW-0732">Signal</keyword>
<evidence type="ECO:0000313" key="4">
    <source>
        <dbReference type="Proteomes" id="UP001464891"/>
    </source>
</evidence>
<feature type="chain" id="PRO_5045610329" evidence="2">
    <location>
        <begin position="27"/>
        <end position="114"/>
    </location>
</feature>
<gene>
    <name evidence="3" type="ORF">NC998_20145</name>
</gene>
<evidence type="ECO:0000313" key="3">
    <source>
        <dbReference type="EMBL" id="MEP0819415.1"/>
    </source>
</evidence>
<accession>A0ABV0JCB0</accession>
<reference evidence="3 4" key="1">
    <citation type="submission" date="2022-04" db="EMBL/GenBank/DDBJ databases">
        <title>Positive selection, recombination, and allopatry shape intraspecific diversity of widespread and dominant cyanobacteria.</title>
        <authorList>
            <person name="Wei J."/>
            <person name="Shu W."/>
            <person name="Hu C."/>
        </authorList>
    </citation>
    <scope>NUCLEOTIDE SEQUENCE [LARGE SCALE GENOMIC DNA]</scope>
    <source>
        <strain evidence="3 4">GB2-A4</strain>
    </source>
</reference>
<organism evidence="3 4">
    <name type="scientific">Trichocoleus desertorum GB2-A4</name>
    <dbReference type="NCBI Taxonomy" id="2933944"/>
    <lineage>
        <taxon>Bacteria</taxon>
        <taxon>Bacillati</taxon>
        <taxon>Cyanobacteriota</taxon>
        <taxon>Cyanophyceae</taxon>
        <taxon>Leptolyngbyales</taxon>
        <taxon>Trichocoleusaceae</taxon>
        <taxon>Trichocoleus</taxon>
    </lineage>
</organism>
<dbReference type="EMBL" id="JAMPKM010000014">
    <property type="protein sequence ID" value="MEP0819415.1"/>
    <property type="molecule type" value="Genomic_DNA"/>
</dbReference>
<proteinExistence type="predicted"/>
<evidence type="ECO:0000256" key="2">
    <source>
        <dbReference type="SAM" id="SignalP"/>
    </source>
</evidence>
<dbReference type="Proteomes" id="UP001464891">
    <property type="component" value="Unassembled WGS sequence"/>
</dbReference>
<keyword evidence="4" id="KW-1185">Reference proteome</keyword>
<feature type="compositionally biased region" description="Polar residues" evidence="1">
    <location>
        <begin position="38"/>
        <end position="52"/>
    </location>
</feature>